<dbReference type="InterPro" id="IPR037401">
    <property type="entry name" value="SnoaL-like"/>
</dbReference>
<comment type="caution">
    <text evidence="2">The sequence shown here is derived from an EMBL/GenBank/DDBJ whole genome shotgun (WGS) entry which is preliminary data.</text>
</comment>
<dbReference type="EMBL" id="JACZDF010000002">
    <property type="protein sequence ID" value="MBD9698741.1"/>
    <property type="molecule type" value="Genomic_DNA"/>
</dbReference>
<evidence type="ECO:0000313" key="3">
    <source>
        <dbReference type="Proteomes" id="UP000642107"/>
    </source>
</evidence>
<organism evidence="2 3">
    <name type="scientific">Flavimobilis rhizosphaerae</name>
    <dbReference type="NCBI Taxonomy" id="2775421"/>
    <lineage>
        <taxon>Bacteria</taxon>
        <taxon>Bacillati</taxon>
        <taxon>Actinomycetota</taxon>
        <taxon>Actinomycetes</taxon>
        <taxon>Micrococcales</taxon>
        <taxon>Jonesiaceae</taxon>
        <taxon>Flavimobilis</taxon>
    </lineage>
</organism>
<proteinExistence type="predicted"/>
<dbReference type="RefSeq" id="WP_192278292.1">
    <property type="nucleotide sequence ID" value="NZ_JACZDF010000002.1"/>
</dbReference>
<dbReference type="InterPro" id="IPR032710">
    <property type="entry name" value="NTF2-like_dom_sf"/>
</dbReference>
<evidence type="ECO:0000259" key="1">
    <source>
        <dbReference type="Pfam" id="PF13474"/>
    </source>
</evidence>
<dbReference type="Gene3D" id="3.10.450.50">
    <property type="match status" value="1"/>
</dbReference>
<protein>
    <submittedName>
        <fullName evidence="2">SgcJ/EcaC family oxidoreductase</fullName>
    </submittedName>
</protein>
<feature type="domain" description="SnoaL-like" evidence="1">
    <location>
        <begin position="17"/>
        <end position="142"/>
    </location>
</feature>
<gene>
    <name evidence="2" type="ORF">IGS67_04415</name>
</gene>
<keyword evidence="3" id="KW-1185">Reference proteome</keyword>
<dbReference type="Pfam" id="PF13474">
    <property type="entry name" value="SnoaL_3"/>
    <property type="match status" value="1"/>
</dbReference>
<name>A0ABR9DQT0_9MICO</name>
<dbReference type="SUPFAM" id="SSF54427">
    <property type="entry name" value="NTF2-like"/>
    <property type="match status" value="1"/>
</dbReference>
<accession>A0ABR9DQT0</accession>
<dbReference type="NCBIfam" id="TIGR02246">
    <property type="entry name" value="SgcJ/EcaC family oxidoreductase"/>
    <property type="match status" value="1"/>
</dbReference>
<sequence length="152" mass="16932">MTVHDHLIVDALADDAVRRLARAYGERARARDTEAFCALYDRDVVLFDAFAEQPIAGLDAWRAQVTEWFGGVAESDTNVADVTDLVVIGDGVHAAAHALVRYAVVEPDGSERYGMTNRLSWIVRRDDRDVWRIIHEHTSLAVDEETGQARIG</sequence>
<evidence type="ECO:0000313" key="2">
    <source>
        <dbReference type="EMBL" id="MBD9698741.1"/>
    </source>
</evidence>
<dbReference type="InterPro" id="IPR011944">
    <property type="entry name" value="Steroid_delta5-4_isomerase"/>
</dbReference>
<dbReference type="Proteomes" id="UP000642107">
    <property type="component" value="Unassembled WGS sequence"/>
</dbReference>
<reference evidence="2 3" key="1">
    <citation type="submission" date="2020-09" db="EMBL/GenBank/DDBJ databases">
        <title>Flavimobilis rhizosphaerae sp. nov., isolated from rhizosphere soil of Spartina alterniflora.</title>
        <authorList>
            <person name="Hanqin C."/>
        </authorList>
    </citation>
    <scope>NUCLEOTIDE SEQUENCE [LARGE SCALE GENOMIC DNA]</scope>
    <source>
        <strain evidence="2 3">GY 10621</strain>
    </source>
</reference>